<accession>A0A1Y1RN64</accession>
<keyword evidence="1" id="KW-0805">Transcription regulation</keyword>
<dbReference type="InterPro" id="IPR036390">
    <property type="entry name" value="WH_DNA-bd_sf"/>
</dbReference>
<dbReference type="InterPro" id="IPR037171">
    <property type="entry name" value="NagB/RpiA_transferase-like"/>
</dbReference>
<dbReference type="EMBL" id="LXWF01000041">
    <property type="protein sequence ID" value="ORC16004.1"/>
    <property type="molecule type" value="Genomic_DNA"/>
</dbReference>
<gene>
    <name evidence="5" type="ORF">A7979_05155</name>
</gene>
<dbReference type="PROSITE" id="PS00894">
    <property type="entry name" value="HTH_DEOR_1"/>
    <property type="match status" value="1"/>
</dbReference>
<dbReference type="InterPro" id="IPR018356">
    <property type="entry name" value="Tscrpt_reg_HTH_DeoR_CS"/>
</dbReference>
<evidence type="ECO:0000256" key="1">
    <source>
        <dbReference type="ARBA" id="ARBA00023015"/>
    </source>
</evidence>
<keyword evidence="3" id="KW-0804">Transcription</keyword>
<evidence type="ECO:0000256" key="2">
    <source>
        <dbReference type="ARBA" id="ARBA00023125"/>
    </source>
</evidence>
<reference evidence="5 6" key="1">
    <citation type="submission" date="2016-05" db="EMBL/GenBank/DDBJ databases">
        <title>Draft genome sequence of a porcine commensal Rothia nasimurium.</title>
        <authorList>
            <person name="Gaiser R.A."/>
            <person name="Van Baarlen P."/>
            <person name="Wells J.M."/>
        </authorList>
    </citation>
    <scope>NUCLEOTIDE SEQUENCE [LARGE SCALE GENOMIC DNA]</scope>
    <source>
        <strain evidence="5 6">PT-32</strain>
    </source>
</reference>
<evidence type="ECO:0000313" key="6">
    <source>
        <dbReference type="Proteomes" id="UP000192359"/>
    </source>
</evidence>
<dbReference type="PRINTS" id="PR00037">
    <property type="entry name" value="HTHLACR"/>
</dbReference>
<dbReference type="InterPro" id="IPR050313">
    <property type="entry name" value="Carb_Metab_HTH_regulators"/>
</dbReference>
<dbReference type="GO" id="GO:0003677">
    <property type="term" value="F:DNA binding"/>
    <property type="evidence" value="ECO:0007669"/>
    <property type="project" value="UniProtKB-KW"/>
</dbReference>
<protein>
    <recommendedName>
        <fullName evidence="4">HTH deoR-type domain-containing protein</fullName>
    </recommendedName>
</protein>
<dbReference type="Gene3D" id="1.10.10.10">
    <property type="entry name" value="Winged helix-like DNA-binding domain superfamily/Winged helix DNA-binding domain"/>
    <property type="match status" value="1"/>
</dbReference>
<feature type="domain" description="HTH deoR-type" evidence="4">
    <location>
        <begin position="3"/>
        <end position="58"/>
    </location>
</feature>
<sequence>MLPDVRKKRILQEVQAHGSAQVADLAKLLGVSSMTVRRDLAELDEQGLINRIHGGAEASTTTLEPAFAEKMGLNASEKNAIATTAATLARTGQAISIAGGTTCLHIAQHIADDTNLAGLTIITNSLPVADEFFARTSSHPHPARVLLTGGERTPSDALVGPIAEASLTNLYADILFIGSHSATDSGLLTPNLHEAQTNRALILNAHKVVSVFDGSKWNTAGLARYADWSDIDTVITTRELPADALFFLKQNVNEVLVA</sequence>
<dbReference type="SUPFAM" id="SSF100950">
    <property type="entry name" value="NagB/RpiA/CoA transferase-like"/>
    <property type="match status" value="1"/>
</dbReference>
<dbReference type="InterPro" id="IPR036388">
    <property type="entry name" value="WH-like_DNA-bd_sf"/>
</dbReference>
<dbReference type="SUPFAM" id="SSF46785">
    <property type="entry name" value="Winged helix' DNA-binding domain"/>
    <property type="match status" value="1"/>
</dbReference>
<name>A0A1Y1RN64_9MICC</name>
<dbReference type="PANTHER" id="PTHR30363">
    <property type="entry name" value="HTH-TYPE TRANSCRIPTIONAL REGULATOR SRLR-RELATED"/>
    <property type="match status" value="1"/>
</dbReference>
<dbReference type="PANTHER" id="PTHR30363:SF44">
    <property type="entry name" value="AGA OPERON TRANSCRIPTIONAL REPRESSOR-RELATED"/>
    <property type="match status" value="1"/>
</dbReference>
<dbReference type="InterPro" id="IPR001034">
    <property type="entry name" value="DeoR_HTH"/>
</dbReference>
<dbReference type="OrthoDB" id="7688673at2"/>
<dbReference type="RefSeq" id="WP_083092472.1">
    <property type="nucleotide sequence ID" value="NZ_LXWF01000041.1"/>
</dbReference>
<dbReference type="SMART" id="SM01134">
    <property type="entry name" value="DeoRC"/>
    <property type="match status" value="1"/>
</dbReference>
<dbReference type="Pfam" id="PF00455">
    <property type="entry name" value="DeoRC"/>
    <property type="match status" value="1"/>
</dbReference>
<dbReference type="AlphaFoldDB" id="A0A1Y1RN64"/>
<evidence type="ECO:0000313" key="5">
    <source>
        <dbReference type="EMBL" id="ORC16004.1"/>
    </source>
</evidence>
<dbReference type="Pfam" id="PF08220">
    <property type="entry name" value="HTH_DeoR"/>
    <property type="match status" value="1"/>
</dbReference>
<dbReference type="SMART" id="SM00420">
    <property type="entry name" value="HTH_DEOR"/>
    <property type="match status" value="1"/>
</dbReference>
<evidence type="ECO:0000256" key="3">
    <source>
        <dbReference type="ARBA" id="ARBA00023163"/>
    </source>
</evidence>
<dbReference type="Proteomes" id="UP000192359">
    <property type="component" value="Unassembled WGS sequence"/>
</dbReference>
<keyword evidence="6" id="KW-1185">Reference proteome</keyword>
<organism evidence="5 6">
    <name type="scientific">Rothia nasimurium</name>
    <dbReference type="NCBI Taxonomy" id="85336"/>
    <lineage>
        <taxon>Bacteria</taxon>
        <taxon>Bacillati</taxon>
        <taxon>Actinomycetota</taxon>
        <taxon>Actinomycetes</taxon>
        <taxon>Micrococcales</taxon>
        <taxon>Micrococcaceae</taxon>
        <taxon>Rothia</taxon>
    </lineage>
</organism>
<dbReference type="Gene3D" id="3.40.50.1360">
    <property type="match status" value="1"/>
</dbReference>
<evidence type="ECO:0000259" key="4">
    <source>
        <dbReference type="PROSITE" id="PS51000"/>
    </source>
</evidence>
<dbReference type="PROSITE" id="PS51000">
    <property type="entry name" value="HTH_DEOR_2"/>
    <property type="match status" value="1"/>
</dbReference>
<comment type="caution">
    <text evidence="5">The sequence shown here is derived from an EMBL/GenBank/DDBJ whole genome shotgun (WGS) entry which is preliminary data.</text>
</comment>
<dbReference type="GO" id="GO:0003700">
    <property type="term" value="F:DNA-binding transcription factor activity"/>
    <property type="evidence" value="ECO:0007669"/>
    <property type="project" value="InterPro"/>
</dbReference>
<dbReference type="InterPro" id="IPR014036">
    <property type="entry name" value="DeoR-like_C"/>
</dbReference>
<keyword evidence="2" id="KW-0238">DNA-binding</keyword>
<proteinExistence type="predicted"/>